<evidence type="ECO:0000259" key="8">
    <source>
        <dbReference type="Pfam" id="PF10411"/>
    </source>
</evidence>
<dbReference type="Gene3D" id="3.10.450.70">
    <property type="entry name" value="Disulphide bond isomerase, DsbC/G, N-terminal"/>
    <property type="match status" value="1"/>
</dbReference>
<dbReference type="GO" id="GO:0042597">
    <property type="term" value="C:periplasmic space"/>
    <property type="evidence" value="ECO:0007669"/>
    <property type="project" value="UniProtKB-SubCell"/>
</dbReference>
<keyword evidence="4 7" id="KW-0574">Periplasm</keyword>
<keyword evidence="11" id="KW-1185">Reference proteome</keyword>
<sequence length="296" mass="31480">MFATRLRRLGRFLSYRPASIGLAFGCVGLASLSLAADVGGAEGGVREALKARLPKTQVGAVDCQKVSGLCEITAGANLFYVDPAARYLIIGRVYDMQTRQDLTAAKLLEMNPDMLVGAAASANAAANLTGEDAQKAAFAAAAKGGRMEKPTPERRSPKLSLESLGKDGAIIWGNPQGQSLTIFTDFRCSYCRALSNVLRSMNVKVIERPISVLGSRDIADRVYCAKDKERAVHAAYAGEPLAGGATCDTSGLDANEAFAHKHGLNGTPVIVRSDGAVLEGYRPREFLEAWLKDARS</sequence>
<dbReference type="InterPro" id="IPR012336">
    <property type="entry name" value="Thioredoxin-like_fold"/>
</dbReference>
<evidence type="ECO:0000256" key="7">
    <source>
        <dbReference type="RuleBase" id="RU364038"/>
    </source>
</evidence>
<keyword evidence="6 7" id="KW-0676">Redox-active center</keyword>
<evidence type="ECO:0000256" key="1">
    <source>
        <dbReference type="ARBA" id="ARBA00004418"/>
    </source>
</evidence>
<keyword evidence="5" id="KW-1015">Disulfide bond</keyword>
<keyword evidence="3 7" id="KW-0732">Signal</keyword>
<dbReference type="Pfam" id="PF10411">
    <property type="entry name" value="DsbC_N"/>
    <property type="match status" value="1"/>
</dbReference>
<dbReference type="STRING" id="56193.YP76_25860"/>
<gene>
    <name evidence="10" type="ORF">YP76_25860</name>
</gene>
<evidence type="ECO:0000256" key="6">
    <source>
        <dbReference type="ARBA" id="ARBA00023284"/>
    </source>
</evidence>
<dbReference type="InterPro" id="IPR036249">
    <property type="entry name" value="Thioredoxin-like_sf"/>
</dbReference>
<evidence type="ECO:0000256" key="5">
    <source>
        <dbReference type="ARBA" id="ARBA00023157"/>
    </source>
</evidence>
<evidence type="ECO:0000313" key="10">
    <source>
        <dbReference type="EMBL" id="KKW89352.1"/>
    </source>
</evidence>
<dbReference type="RefSeq" id="WP_046766246.1">
    <property type="nucleotide sequence ID" value="NZ_LBIC01000022.1"/>
</dbReference>
<comment type="function">
    <text evidence="7">Required for disulfide bond formation in some periplasmic proteins. Acts by transferring its disulfide bond to other proteins and is reduced in the process.</text>
</comment>
<dbReference type="Proteomes" id="UP000033874">
    <property type="component" value="Unassembled WGS sequence"/>
</dbReference>
<accession>A0A0M3AGZ4</accession>
<dbReference type="SUPFAM" id="SSF52833">
    <property type="entry name" value="Thioredoxin-like"/>
    <property type="match status" value="1"/>
</dbReference>
<proteinExistence type="inferred from homology"/>
<comment type="subcellular location">
    <subcellularLocation>
        <location evidence="1 7">Periplasm</location>
    </subcellularLocation>
</comment>
<dbReference type="Pfam" id="PF13098">
    <property type="entry name" value="Thioredoxin_2"/>
    <property type="match status" value="1"/>
</dbReference>
<organism evidence="10 11">
    <name type="scientific">Sphingobium chungbukense</name>
    <dbReference type="NCBI Taxonomy" id="56193"/>
    <lineage>
        <taxon>Bacteria</taxon>
        <taxon>Pseudomonadati</taxon>
        <taxon>Pseudomonadota</taxon>
        <taxon>Alphaproteobacteria</taxon>
        <taxon>Sphingomonadales</taxon>
        <taxon>Sphingomonadaceae</taxon>
        <taxon>Sphingobium</taxon>
    </lineage>
</organism>
<evidence type="ECO:0000256" key="2">
    <source>
        <dbReference type="ARBA" id="ARBA00009813"/>
    </source>
</evidence>
<dbReference type="PANTHER" id="PTHR35272">
    <property type="entry name" value="THIOL:DISULFIDE INTERCHANGE PROTEIN DSBC-RELATED"/>
    <property type="match status" value="1"/>
</dbReference>
<feature type="domain" description="Thioredoxin-like fold" evidence="9">
    <location>
        <begin position="179"/>
        <end position="291"/>
    </location>
</feature>
<dbReference type="PATRIC" id="fig|56193.3.peg.5460"/>
<dbReference type="PANTHER" id="PTHR35272:SF3">
    <property type="entry name" value="THIOL:DISULFIDE INTERCHANGE PROTEIN DSBC"/>
    <property type="match status" value="1"/>
</dbReference>
<dbReference type="CDD" id="cd03020">
    <property type="entry name" value="DsbA_DsbC_DsbG"/>
    <property type="match status" value="1"/>
</dbReference>
<comment type="similarity">
    <text evidence="2 7">Belongs to the thioredoxin family. DsbC subfamily.</text>
</comment>
<feature type="domain" description="Disulphide bond isomerase DsbC/G N-terminal" evidence="8">
    <location>
        <begin position="42"/>
        <end position="104"/>
    </location>
</feature>
<dbReference type="AlphaFoldDB" id="A0A0M3AGZ4"/>
<evidence type="ECO:0000256" key="4">
    <source>
        <dbReference type="ARBA" id="ARBA00022764"/>
    </source>
</evidence>
<dbReference type="InterPro" id="IPR018950">
    <property type="entry name" value="DiS-bond_isomerase_DsbC/G_N"/>
</dbReference>
<dbReference type="SUPFAM" id="SSF54423">
    <property type="entry name" value="DsbC/DsbG N-terminal domain-like"/>
    <property type="match status" value="1"/>
</dbReference>
<dbReference type="EMBL" id="LBIC01000022">
    <property type="protein sequence ID" value="KKW89352.1"/>
    <property type="molecule type" value="Genomic_DNA"/>
</dbReference>
<evidence type="ECO:0000313" key="11">
    <source>
        <dbReference type="Proteomes" id="UP000033874"/>
    </source>
</evidence>
<reference evidence="10 11" key="1">
    <citation type="submission" date="2015-04" db="EMBL/GenBank/DDBJ databases">
        <title>Genome sequence of aromatic hydrocarbons-degrading Sphingobium chungbukense DJ77.</title>
        <authorList>
            <person name="Kim Y.-C."/>
            <person name="Chae J.-C."/>
        </authorList>
    </citation>
    <scope>NUCLEOTIDE SEQUENCE [LARGE SCALE GENOMIC DNA]</scope>
    <source>
        <strain evidence="10 11">DJ77</strain>
    </source>
</reference>
<comment type="caution">
    <text evidence="10">The sequence shown here is derived from an EMBL/GenBank/DDBJ whole genome shotgun (WGS) entry which is preliminary data.</text>
</comment>
<evidence type="ECO:0000256" key="3">
    <source>
        <dbReference type="ARBA" id="ARBA00022729"/>
    </source>
</evidence>
<name>A0A0M3AGZ4_9SPHN</name>
<dbReference type="InterPro" id="IPR033954">
    <property type="entry name" value="DiS-bond_Isoase_DsbC/G"/>
</dbReference>
<evidence type="ECO:0000259" key="9">
    <source>
        <dbReference type="Pfam" id="PF13098"/>
    </source>
</evidence>
<dbReference type="InterPro" id="IPR051470">
    <property type="entry name" value="Thiol:disulfide_interchange"/>
</dbReference>
<dbReference type="Gene3D" id="3.40.30.10">
    <property type="entry name" value="Glutaredoxin"/>
    <property type="match status" value="1"/>
</dbReference>
<dbReference type="InterPro" id="IPR009094">
    <property type="entry name" value="DiS-bond_isomerase_DsbC/G_N_sf"/>
</dbReference>
<protein>
    <recommendedName>
        <fullName evidence="7">Thiol:disulfide interchange protein</fullName>
    </recommendedName>
</protein>